<dbReference type="Gene3D" id="3.30.1310.10">
    <property type="entry name" value="Nucleoid-associated protein YbaB-like domain"/>
    <property type="match status" value="1"/>
</dbReference>
<evidence type="ECO:0000313" key="4">
    <source>
        <dbReference type="Proteomes" id="UP000199025"/>
    </source>
</evidence>
<protein>
    <submittedName>
        <fullName evidence="3">Conserved DNA-binding protein YbaB</fullName>
    </submittedName>
</protein>
<keyword evidence="3" id="KW-0238">DNA-binding</keyword>
<dbReference type="AlphaFoldDB" id="A0A1I3NJI7"/>
<gene>
    <name evidence="3" type="ORF">SAMN05421835_10352</name>
</gene>
<dbReference type="InterPro" id="IPR004401">
    <property type="entry name" value="YbaB/EbfC"/>
</dbReference>
<dbReference type="EMBL" id="FORP01000003">
    <property type="protein sequence ID" value="SFJ09305.1"/>
    <property type="molecule type" value="Genomic_DNA"/>
</dbReference>
<name>A0A1I3NJI7_9PSEU</name>
<sequence>MTQSAPPGGGDPVAAFTAELEEIQAKAAAAQERLRTAIATASAPDGAVSVTVGPNGALQDIRFGARAFQRPPEALSRLVMELIGRAQREVSAEVAEAFTGMVGENSTARALLDDFLPAAEDDETEDDSDTFTPEPDVVEEPPPPPRAQQPPPPRRRPSRPAPEEDDEDNSPW</sequence>
<feature type="compositionally biased region" description="Acidic residues" evidence="2">
    <location>
        <begin position="119"/>
        <end position="129"/>
    </location>
</feature>
<dbReference type="RefSeq" id="WP_091504913.1">
    <property type="nucleotide sequence ID" value="NZ_CBDQZW010000010.1"/>
</dbReference>
<evidence type="ECO:0000256" key="1">
    <source>
        <dbReference type="SAM" id="Coils"/>
    </source>
</evidence>
<evidence type="ECO:0000256" key="2">
    <source>
        <dbReference type="SAM" id="MobiDB-lite"/>
    </source>
</evidence>
<dbReference type="GO" id="GO:0003677">
    <property type="term" value="F:DNA binding"/>
    <property type="evidence" value="ECO:0007669"/>
    <property type="project" value="UniProtKB-KW"/>
</dbReference>
<proteinExistence type="predicted"/>
<feature type="compositionally biased region" description="Acidic residues" evidence="2">
    <location>
        <begin position="163"/>
        <end position="172"/>
    </location>
</feature>
<organism evidence="3 4">
    <name type="scientific">Amycolatopsis sacchari</name>
    <dbReference type="NCBI Taxonomy" id="115433"/>
    <lineage>
        <taxon>Bacteria</taxon>
        <taxon>Bacillati</taxon>
        <taxon>Actinomycetota</taxon>
        <taxon>Actinomycetes</taxon>
        <taxon>Pseudonocardiales</taxon>
        <taxon>Pseudonocardiaceae</taxon>
        <taxon>Amycolatopsis</taxon>
    </lineage>
</organism>
<keyword evidence="4" id="KW-1185">Reference proteome</keyword>
<dbReference type="InterPro" id="IPR036894">
    <property type="entry name" value="YbaB-like_sf"/>
</dbReference>
<feature type="coiled-coil region" evidence="1">
    <location>
        <begin position="13"/>
        <end position="40"/>
    </location>
</feature>
<dbReference type="Pfam" id="PF02575">
    <property type="entry name" value="YbaB_DNA_bd"/>
    <property type="match status" value="1"/>
</dbReference>
<dbReference type="Proteomes" id="UP000199025">
    <property type="component" value="Unassembled WGS sequence"/>
</dbReference>
<feature type="compositionally biased region" description="Pro residues" evidence="2">
    <location>
        <begin position="140"/>
        <end position="152"/>
    </location>
</feature>
<keyword evidence="1" id="KW-0175">Coiled coil</keyword>
<feature type="region of interest" description="Disordered" evidence="2">
    <location>
        <begin position="116"/>
        <end position="172"/>
    </location>
</feature>
<accession>A0A1I3NJI7</accession>
<evidence type="ECO:0000313" key="3">
    <source>
        <dbReference type="EMBL" id="SFJ09305.1"/>
    </source>
</evidence>
<reference evidence="3 4" key="1">
    <citation type="submission" date="2016-10" db="EMBL/GenBank/DDBJ databases">
        <authorList>
            <person name="de Groot N.N."/>
        </authorList>
    </citation>
    <scope>NUCLEOTIDE SEQUENCE [LARGE SCALE GENOMIC DNA]</scope>
    <source>
        <strain evidence="3 4">DSM 44468</strain>
    </source>
</reference>
<dbReference type="OrthoDB" id="4762213at2"/>
<dbReference type="SUPFAM" id="SSF82607">
    <property type="entry name" value="YbaB-like"/>
    <property type="match status" value="1"/>
</dbReference>
<dbReference type="STRING" id="115433.SAMN05421835_10352"/>